<dbReference type="CDD" id="cd07941">
    <property type="entry name" value="DRE_TIM_LeuA3"/>
    <property type="match status" value="1"/>
</dbReference>
<dbReference type="InterPro" id="IPR054691">
    <property type="entry name" value="LeuA/HCS_post-cat"/>
</dbReference>
<keyword evidence="12" id="KW-1185">Reference proteome</keyword>
<keyword evidence="5 9" id="KW-0808">Transferase</keyword>
<dbReference type="GO" id="GO:0009097">
    <property type="term" value="P:isoleucine biosynthetic process"/>
    <property type="evidence" value="ECO:0007669"/>
    <property type="project" value="UniProtKB-UniRule"/>
</dbReference>
<reference evidence="11 12" key="1">
    <citation type="submission" date="2018-03" db="EMBL/GenBank/DDBJ databases">
        <title>Genomic Encyclopedia of Type Strains, Phase III (KMG-III): the genomes of soil and plant-associated and newly described type strains.</title>
        <authorList>
            <person name="Whitman W."/>
        </authorList>
    </citation>
    <scope>NUCLEOTIDE SEQUENCE [LARGE SCALE GENOMIC DNA]</scope>
    <source>
        <strain evidence="11 12">CGMCC 1.07653</strain>
    </source>
</reference>
<dbReference type="InterPro" id="IPR013785">
    <property type="entry name" value="Aldolase_TIM"/>
</dbReference>
<evidence type="ECO:0000313" key="12">
    <source>
        <dbReference type="Proteomes" id="UP000242310"/>
    </source>
</evidence>
<comment type="caution">
    <text evidence="11">The sequence shown here is derived from an EMBL/GenBank/DDBJ whole genome shotgun (WGS) entry which is preliminary data.</text>
</comment>
<dbReference type="NCBIfam" id="TIGR00977">
    <property type="entry name" value="citramal_synth"/>
    <property type="match status" value="1"/>
</dbReference>
<evidence type="ECO:0000256" key="4">
    <source>
        <dbReference type="ARBA" id="ARBA00022624"/>
    </source>
</evidence>
<dbReference type="InterPro" id="IPR013709">
    <property type="entry name" value="2-isopropylmalate_synth_dimer"/>
</dbReference>
<dbReference type="PROSITE" id="PS50991">
    <property type="entry name" value="PYR_CT"/>
    <property type="match status" value="1"/>
</dbReference>
<dbReference type="InterPro" id="IPR002034">
    <property type="entry name" value="AIPM/Hcit_synth_CS"/>
</dbReference>
<dbReference type="InterPro" id="IPR005675">
    <property type="entry name" value="Citramal_synthase"/>
</dbReference>
<dbReference type="Pfam" id="PF08502">
    <property type="entry name" value="LeuA_dimer"/>
    <property type="match status" value="1"/>
</dbReference>
<dbReference type="EMBL" id="PYAV01000011">
    <property type="protein sequence ID" value="PSL43273.1"/>
    <property type="molecule type" value="Genomic_DNA"/>
</dbReference>
<dbReference type="PANTHER" id="PTHR43538">
    <property type="entry name" value="ALPHA-IPM SYNTHASE/HOMOCITRATE SYNTHASE"/>
    <property type="match status" value="1"/>
</dbReference>
<comment type="pathway">
    <text evidence="1">Amino-acid biosynthesis; L-isoleucine biosynthesis; 2-oxobutanoate from pyruvate: step 1/3.</text>
</comment>
<dbReference type="EC" id="2.3.3.21" evidence="8"/>
<keyword evidence="3" id="KW-0028">Amino-acid biosynthesis</keyword>
<sequence length="540" mass="58720">MASLVDVYDTTLRDGTQGEGVSLSVTDKLNIAKRLDRLGVAYIEGGWPGSNPKDMSFFEEVKQLNLTTSKIAAFGSTRRSGIDPKDDGNLARILESGAQAAAIFGKAWDFHVTEALKTTKEENLKMIEDSISYLKANGLEVIFDAEHFFDGFKANPDYAMAALYHAERGGADCLVLCDTNGGALPQDVQAVVSDVTKEMTAPVGIHCHNDGELAVANSIAAVEAGAKHVQGTVNGYGERCGNANLISVIPNLQLKLGFTCLSDERIAELTETAKSVHDIANQVPPSNQPFVGRSAFAHKGGMHVNAVQKHPETYEHMQPEAIGNERRVLVSELAGQSNLYMKAEELGIDIDPKSGAAKTIIEQLKELENAGYQYEAAEASFELLIRRGLGETDDFFALDHFKIITERNQHGDFVTEAVVKLQIDNQPVMTAAEGNGPVNALDNALRKALKGSYPLVNHMYLADYKVRVLDETEATASKVRVLIESSDGRRTWSTVGVSTNIIEASWHALVDSIRYYFMKEEATAADEETPLLTGQGVCNH</sequence>
<dbReference type="Gene3D" id="3.30.160.270">
    <property type="match status" value="1"/>
</dbReference>
<evidence type="ECO:0000256" key="6">
    <source>
        <dbReference type="ARBA" id="ARBA00023304"/>
    </source>
</evidence>
<evidence type="ECO:0000256" key="8">
    <source>
        <dbReference type="NCBIfam" id="TIGR00977"/>
    </source>
</evidence>
<proteinExistence type="inferred from homology"/>
<dbReference type="Gene3D" id="1.10.238.260">
    <property type="match status" value="1"/>
</dbReference>
<evidence type="ECO:0000256" key="1">
    <source>
        <dbReference type="ARBA" id="ARBA00004743"/>
    </source>
</evidence>
<gene>
    <name evidence="11" type="ORF">B0H94_11198</name>
</gene>
<accession>A0A2P8HAM3</accession>
<comment type="similarity">
    <text evidence="2 9">Belongs to the alpha-IPM synthase/homocitrate synthase family.</text>
</comment>
<dbReference type="SUPFAM" id="SSF110921">
    <property type="entry name" value="2-isopropylmalate synthase LeuA, allosteric (dimerisation) domain"/>
    <property type="match status" value="1"/>
</dbReference>
<dbReference type="AlphaFoldDB" id="A0A2P8HAM3"/>
<dbReference type="RefSeq" id="WP_106589413.1">
    <property type="nucleotide sequence ID" value="NZ_PYAV01000011.1"/>
</dbReference>
<dbReference type="InterPro" id="IPR036230">
    <property type="entry name" value="LeuA_allosteric_dom_sf"/>
</dbReference>
<organism evidence="11 12">
    <name type="scientific">Salsuginibacillus halophilus</name>
    <dbReference type="NCBI Taxonomy" id="517424"/>
    <lineage>
        <taxon>Bacteria</taxon>
        <taxon>Bacillati</taxon>
        <taxon>Bacillota</taxon>
        <taxon>Bacilli</taxon>
        <taxon>Bacillales</taxon>
        <taxon>Bacillaceae</taxon>
        <taxon>Salsuginibacillus</taxon>
    </lineage>
</organism>
<comment type="catalytic activity">
    <reaction evidence="7">
        <text>pyruvate + acetyl-CoA + H2O = (3R)-citramalate + CoA + H(+)</text>
        <dbReference type="Rhea" id="RHEA:19045"/>
        <dbReference type="ChEBI" id="CHEBI:15361"/>
        <dbReference type="ChEBI" id="CHEBI:15377"/>
        <dbReference type="ChEBI" id="CHEBI:15378"/>
        <dbReference type="ChEBI" id="CHEBI:30934"/>
        <dbReference type="ChEBI" id="CHEBI:57287"/>
        <dbReference type="ChEBI" id="CHEBI:57288"/>
        <dbReference type="EC" id="2.3.3.21"/>
    </reaction>
</comment>
<evidence type="ECO:0000259" key="10">
    <source>
        <dbReference type="PROSITE" id="PS50991"/>
    </source>
</evidence>
<keyword evidence="4" id="KW-0412">Isoleucine biosynthesis</keyword>
<dbReference type="Gene3D" id="3.20.20.70">
    <property type="entry name" value="Aldolase class I"/>
    <property type="match status" value="1"/>
</dbReference>
<dbReference type="Pfam" id="PF00682">
    <property type="entry name" value="HMGL-like"/>
    <property type="match status" value="1"/>
</dbReference>
<dbReference type="UniPathway" id="UPA00047">
    <property type="reaction ID" value="UER00066"/>
</dbReference>
<dbReference type="Pfam" id="PF22617">
    <property type="entry name" value="HCS_D2"/>
    <property type="match status" value="1"/>
</dbReference>
<dbReference type="PROSITE" id="PS00815">
    <property type="entry name" value="AIPM_HOMOCIT_SYNTH_1"/>
    <property type="match status" value="1"/>
</dbReference>
<keyword evidence="6" id="KW-0100">Branched-chain amino acid biosynthesis</keyword>
<dbReference type="SMART" id="SM00917">
    <property type="entry name" value="LeuA_dimer"/>
    <property type="match status" value="1"/>
</dbReference>
<dbReference type="PANTHER" id="PTHR43538:SF1">
    <property type="entry name" value="(R)-CITRAMALATE SYNTHASE"/>
    <property type="match status" value="1"/>
</dbReference>
<dbReference type="GO" id="GO:0003852">
    <property type="term" value="F:2-isopropylmalate synthase activity"/>
    <property type="evidence" value="ECO:0007669"/>
    <property type="project" value="InterPro"/>
</dbReference>
<evidence type="ECO:0000313" key="11">
    <source>
        <dbReference type="EMBL" id="PSL43273.1"/>
    </source>
</evidence>
<name>A0A2P8HAM3_9BACI</name>
<dbReference type="GO" id="GO:0009098">
    <property type="term" value="P:L-leucine biosynthetic process"/>
    <property type="evidence" value="ECO:0007669"/>
    <property type="project" value="InterPro"/>
</dbReference>
<dbReference type="Proteomes" id="UP000242310">
    <property type="component" value="Unassembled WGS sequence"/>
</dbReference>
<evidence type="ECO:0000256" key="9">
    <source>
        <dbReference type="RuleBase" id="RU003523"/>
    </source>
</evidence>
<feature type="domain" description="Pyruvate carboxyltransferase" evidence="10">
    <location>
        <begin position="5"/>
        <end position="267"/>
    </location>
</feature>
<dbReference type="SUPFAM" id="SSF51569">
    <property type="entry name" value="Aldolase"/>
    <property type="match status" value="1"/>
</dbReference>
<evidence type="ECO:0000256" key="7">
    <source>
        <dbReference type="ARBA" id="ARBA00048263"/>
    </source>
</evidence>
<dbReference type="InterPro" id="IPR000891">
    <property type="entry name" value="PYR_CT"/>
</dbReference>
<evidence type="ECO:0000256" key="3">
    <source>
        <dbReference type="ARBA" id="ARBA00022605"/>
    </source>
</evidence>
<evidence type="ECO:0000256" key="5">
    <source>
        <dbReference type="ARBA" id="ARBA00022679"/>
    </source>
</evidence>
<protein>
    <recommendedName>
        <fullName evidence="8">Citramalate synthase</fullName>
        <ecNumber evidence="8">2.3.3.21</ecNumber>
    </recommendedName>
</protein>
<evidence type="ECO:0000256" key="2">
    <source>
        <dbReference type="ARBA" id="ARBA00006154"/>
    </source>
</evidence>
<dbReference type="OrthoDB" id="9804858at2"/>
<dbReference type="GO" id="GO:0043714">
    <property type="term" value="F:(R)-citramalate synthase activity"/>
    <property type="evidence" value="ECO:0007669"/>
    <property type="project" value="UniProtKB-UniRule"/>
</dbReference>